<gene>
    <name evidence="2" type="ORF">V5E97_05720</name>
</gene>
<dbReference type="EMBL" id="CP155447">
    <property type="protein sequence ID" value="XBH05516.1"/>
    <property type="molecule type" value="Genomic_DNA"/>
</dbReference>
<feature type="compositionally biased region" description="Polar residues" evidence="1">
    <location>
        <begin position="60"/>
        <end position="70"/>
    </location>
</feature>
<accession>A0AAU7CK25</accession>
<feature type="region of interest" description="Disordered" evidence="1">
    <location>
        <begin position="37"/>
        <end position="80"/>
    </location>
</feature>
<feature type="compositionally biased region" description="Basic and acidic residues" evidence="1">
    <location>
        <begin position="101"/>
        <end position="119"/>
    </location>
</feature>
<feature type="compositionally biased region" description="Low complexity" evidence="1">
    <location>
        <begin position="49"/>
        <end position="59"/>
    </location>
</feature>
<name>A0AAU7CK25_9BACT</name>
<feature type="region of interest" description="Disordered" evidence="1">
    <location>
        <begin position="94"/>
        <end position="119"/>
    </location>
</feature>
<reference evidence="2" key="1">
    <citation type="submission" date="2024-05" db="EMBL/GenBank/DDBJ databases">
        <title>Planctomycetes of the genus Singulisphaera possess chitinolytic capabilities.</title>
        <authorList>
            <person name="Ivanova A."/>
        </authorList>
    </citation>
    <scope>NUCLEOTIDE SEQUENCE</scope>
    <source>
        <strain evidence="2">Ch08T</strain>
    </source>
</reference>
<dbReference type="RefSeq" id="WP_406698340.1">
    <property type="nucleotide sequence ID" value="NZ_CP155447.1"/>
</dbReference>
<sequence length="136" mass="15085">MTREQIELLASCFSSRQRMRSPDAQVLAERIEDEYQLNAKGAEASPFASNSSTSKSGTSAQNEQAITNRTSQDDSNEAIQASLRTELSGLDELLAFDPFGEDPKRDDNTKPNDETEDAFHDNLILLDNLDLFPDSI</sequence>
<evidence type="ECO:0000313" key="2">
    <source>
        <dbReference type="EMBL" id="XBH05516.1"/>
    </source>
</evidence>
<organism evidence="2">
    <name type="scientific">Singulisphaera sp. Ch08</name>
    <dbReference type="NCBI Taxonomy" id="3120278"/>
    <lineage>
        <taxon>Bacteria</taxon>
        <taxon>Pseudomonadati</taxon>
        <taxon>Planctomycetota</taxon>
        <taxon>Planctomycetia</taxon>
        <taxon>Isosphaerales</taxon>
        <taxon>Isosphaeraceae</taxon>
        <taxon>Singulisphaera</taxon>
    </lineage>
</organism>
<proteinExistence type="predicted"/>
<evidence type="ECO:0000256" key="1">
    <source>
        <dbReference type="SAM" id="MobiDB-lite"/>
    </source>
</evidence>
<dbReference type="AlphaFoldDB" id="A0AAU7CK25"/>
<protein>
    <submittedName>
        <fullName evidence="2">Uncharacterized protein</fullName>
    </submittedName>
</protein>